<organism evidence="8 9">
    <name type="scientific">[Candida] subhashii</name>
    <dbReference type="NCBI Taxonomy" id="561895"/>
    <lineage>
        <taxon>Eukaryota</taxon>
        <taxon>Fungi</taxon>
        <taxon>Dikarya</taxon>
        <taxon>Ascomycota</taxon>
        <taxon>Saccharomycotina</taxon>
        <taxon>Pichiomycetes</taxon>
        <taxon>Debaryomycetaceae</taxon>
        <taxon>Spathaspora</taxon>
    </lineage>
</organism>
<reference evidence="8 9" key="1">
    <citation type="journal article" date="2021" name="DNA Res.">
        <title>Genome analysis of Candida subhashii reveals its hybrid nature and dual mitochondrial genome conformations.</title>
        <authorList>
            <person name="Mixao V."/>
            <person name="Hegedusova E."/>
            <person name="Saus E."/>
            <person name="Pryszcz L.P."/>
            <person name="Cillingova A."/>
            <person name="Nosek J."/>
            <person name="Gabaldon T."/>
        </authorList>
    </citation>
    <scope>NUCLEOTIDE SEQUENCE [LARGE SCALE GENOMIC DNA]</scope>
    <source>
        <strain evidence="8 9">CBS 10753</strain>
    </source>
</reference>
<dbReference type="AlphaFoldDB" id="A0A8J5Q8M8"/>
<dbReference type="GO" id="GO:0005730">
    <property type="term" value="C:nucleolus"/>
    <property type="evidence" value="ECO:0007669"/>
    <property type="project" value="UniProtKB-SubCell"/>
</dbReference>
<comment type="subcellular location">
    <subcellularLocation>
        <location evidence="1">Nucleus</location>
        <location evidence="1">Nucleolus</location>
    </subcellularLocation>
</comment>
<evidence type="ECO:0000256" key="4">
    <source>
        <dbReference type="ARBA" id="ARBA00021321"/>
    </source>
</evidence>
<evidence type="ECO:0000313" key="8">
    <source>
        <dbReference type="EMBL" id="KAG7661476.1"/>
    </source>
</evidence>
<proteinExistence type="inferred from homology"/>
<evidence type="ECO:0000313" key="9">
    <source>
        <dbReference type="Proteomes" id="UP000694255"/>
    </source>
</evidence>
<dbReference type="Proteomes" id="UP000694255">
    <property type="component" value="Unassembled WGS sequence"/>
</dbReference>
<dbReference type="OrthoDB" id="4068648at2759"/>
<evidence type="ECO:0000256" key="5">
    <source>
        <dbReference type="ARBA" id="ARBA00023242"/>
    </source>
</evidence>
<dbReference type="GeneID" id="73471854"/>
<dbReference type="Pfam" id="PF15341">
    <property type="entry name" value="SLX9"/>
    <property type="match status" value="1"/>
</dbReference>
<comment type="subunit">
    <text evidence="3">Interacts with the 35S, 23S and 20S pre-rRNAs and with the U3 snoRNA.</text>
</comment>
<name>A0A8J5Q8M8_9ASCO</name>
<comment type="similarity">
    <text evidence="2">Belongs to the SLX9 family.</text>
</comment>
<evidence type="ECO:0000256" key="2">
    <source>
        <dbReference type="ARBA" id="ARBA00011022"/>
    </source>
</evidence>
<sequence length="192" mass="22011">MAGIKKKTTLRDRNSSRRSNLASKISEFRQEQQATTPQDSYHENPLLKLAKTTKKEKQQTKSANFTNKLLNKVTFNISSGISKSSNRRRKRKEKEQLKPKMDDLLSSLQETITTTTTTDDSNKNNKTTNVFTSKEYIKSSKGNLNKPNPIKSTGYMTIMKQEHENFNNVLKSSEFRASPFDALRNAIQQNMK</sequence>
<keyword evidence="5" id="KW-0539">Nucleus</keyword>
<gene>
    <name evidence="8" type="ORF">J8A68_005054</name>
</gene>
<comment type="caution">
    <text evidence="8">The sequence shown here is derived from an EMBL/GenBank/DDBJ whole genome shotgun (WGS) entry which is preliminary data.</text>
</comment>
<dbReference type="GO" id="GO:0000462">
    <property type="term" value="P:maturation of SSU-rRNA from tricistronic rRNA transcript (SSU-rRNA, 5.8S rRNA, LSU-rRNA)"/>
    <property type="evidence" value="ECO:0007669"/>
    <property type="project" value="InterPro"/>
</dbReference>
<protein>
    <recommendedName>
        <fullName evidence="4">Ribosome biogenesis protein SLX9</fullName>
    </recommendedName>
</protein>
<comment type="function">
    <text evidence="6">Involved in ribosome biogenesis. Required for normal pre-rRNA processing in internal transcribed spacer 1 (ITS1). May be involved in the movements of the replication forks.</text>
</comment>
<evidence type="ECO:0000256" key="7">
    <source>
        <dbReference type="SAM" id="MobiDB-lite"/>
    </source>
</evidence>
<accession>A0A8J5Q8M8</accession>
<dbReference type="InterPro" id="IPR028160">
    <property type="entry name" value="Slx9-like"/>
</dbReference>
<keyword evidence="9" id="KW-1185">Reference proteome</keyword>
<evidence type="ECO:0000256" key="3">
    <source>
        <dbReference type="ARBA" id="ARBA00011523"/>
    </source>
</evidence>
<evidence type="ECO:0000256" key="6">
    <source>
        <dbReference type="ARBA" id="ARBA00025083"/>
    </source>
</evidence>
<dbReference type="GO" id="GO:0030688">
    <property type="term" value="C:preribosome, small subunit precursor"/>
    <property type="evidence" value="ECO:0007669"/>
    <property type="project" value="InterPro"/>
</dbReference>
<dbReference type="EMBL" id="JAGSYN010000219">
    <property type="protein sequence ID" value="KAG7661476.1"/>
    <property type="molecule type" value="Genomic_DNA"/>
</dbReference>
<dbReference type="RefSeq" id="XP_049261709.1">
    <property type="nucleotide sequence ID" value="XM_049409079.1"/>
</dbReference>
<evidence type="ECO:0000256" key="1">
    <source>
        <dbReference type="ARBA" id="ARBA00004604"/>
    </source>
</evidence>
<dbReference type="GO" id="GO:0030686">
    <property type="term" value="C:90S preribosome"/>
    <property type="evidence" value="ECO:0007669"/>
    <property type="project" value="InterPro"/>
</dbReference>
<feature type="region of interest" description="Disordered" evidence="7">
    <location>
        <begin position="1"/>
        <end position="44"/>
    </location>
</feature>